<evidence type="ECO:0000259" key="2">
    <source>
        <dbReference type="Pfam" id="PF02517"/>
    </source>
</evidence>
<dbReference type="GO" id="GO:0004175">
    <property type="term" value="F:endopeptidase activity"/>
    <property type="evidence" value="ECO:0007669"/>
    <property type="project" value="UniProtKB-ARBA"/>
</dbReference>
<keyword evidence="1" id="KW-1133">Transmembrane helix</keyword>
<dbReference type="STRING" id="479432.Sros_6387"/>
<keyword evidence="1" id="KW-0472">Membrane</keyword>
<evidence type="ECO:0000313" key="3">
    <source>
        <dbReference type="EMBL" id="ACZ89103.1"/>
    </source>
</evidence>
<feature type="transmembrane region" description="Helical" evidence="1">
    <location>
        <begin position="109"/>
        <end position="128"/>
    </location>
</feature>
<organism evidence="3 4">
    <name type="scientific">Streptosporangium roseum (strain ATCC 12428 / DSM 43021 / JCM 3005 / KCTC 9067 / NCIMB 10171 / NRRL 2505 / NI 9100)</name>
    <dbReference type="NCBI Taxonomy" id="479432"/>
    <lineage>
        <taxon>Bacteria</taxon>
        <taxon>Bacillati</taxon>
        <taxon>Actinomycetota</taxon>
        <taxon>Actinomycetes</taxon>
        <taxon>Streptosporangiales</taxon>
        <taxon>Streptosporangiaceae</taxon>
        <taxon>Streptosporangium</taxon>
    </lineage>
</organism>
<keyword evidence="1" id="KW-0812">Transmembrane</keyword>
<dbReference type="InterPro" id="IPR003675">
    <property type="entry name" value="Rce1/LyrA-like_dom"/>
</dbReference>
<dbReference type="OrthoDB" id="3609935at2"/>
<dbReference type="Pfam" id="PF02517">
    <property type="entry name" value="Rce1-like"/>
    <property type="match status" value="1"/>
</dbReference>
<feature type="transmembrane region" description="Helical" evidence="1">
    <location>
        <begin position="232"/>
        <end position="249"/>
    </location>
</feature>
<dbReference type="KEGG" id="sro:Sros_6387"/>
<dbReference type="HOGENOM" id="CLU_993653_0_0_11"/>
<name>D2B097_STRRD</name>
<accession>D2B097</accession>
<feature type="transmembrane region" description="Helical" evidence="1">
    <location>
        <begin position="85"/>
        <end position="103"/>
    </location>
</feature>
<dbReference type="AlphaFoldDB" id="D2B097"/>
<dbReference type="Proteomes" id="UP000002029">
    <property type="component" value="Chromosome"/>
</dbReference>
<dbReference type="EMBL" id="CP001814">
    <property type="protein sequence ID" value="ACZ89103.1"/>
    <property type="molecule type" value="Genomic_DNA"/>
</dbReference>
<evidence type="ECO:0000313" key="4">
    <source>
        <dbReference type="Proteomes" id="UP000002029"/>
    </source>
</evidence>
<dbReference type="PANTHER" id="PTHR43592">
    <property type="entry name" value="CAAX AMINO TERMINAL PROTEASE"/>
    <property type="match status" value="1"/>
</dbReference>
<dbReference type="eggNOG" id="COG1266">
    <property type="taxonomic scope" value="Bacteria"/>
</dbReference>
<feature type="transmembrane region" description="Helical" evidence="1">
    <location>
        <begin position="207"/>
        <end position="226"/>
    </location>
</feature>
<dbReference type="GO" id="GO:0080120">
    <property type="term" value="P:CAAX-box protein maturation"/>
    <property type="evidence" value="ECO:0007669"/>
    <property type="project" value="UniProtKB-ARBA"/>
</dbReference>
<gene>
    <name evidence="3" type="ordered locus">Sros_6387</name>
</gene>
<proteinExistence type="predicted"/>
<protein>
    <recommendedName>
        <fullName evidence="2">CAAX prenyl protease 2/Lysostaphin resistance protein A-like domain-containing protein</fullName>
    </recommendedName>
</protein>
<feature type="transmembrane region" description="Helical" evidence="1">
    <location>
        <begin position="261"/>
        <end position="278"/>
    </location>
</feature>
<sequence length="280" mass="30020">MKHMSRTGLLTGAGLAVFVLAYTSLILTGNTVIRLSADPGATGVSLWAALLPQLAAVLLAMLVAPRAALPQPLSGLPRPRLVKETWLLLAAAVAFPIAVALVGRGLLYPVVKITILVVVPLVGFRLIRGDGPAARSIPRPVTWPAPLPAVVAWFLLAEVSPLSPPLTQQLPDPVTLAIGSLITLLTASVLEEFFYRAWLQTRLEALYGRWPAILASALLFSAMHVSHIDPEAIGVGIASVVAAQGMFGLMQGYLWGRYRNIWVIILIHTIVNLVYVDMLI</sequence>
<keyword evidence="4" id="KW-1185">Reference proteome</keyword>
<feature type="transmembrane region" description="Helical" evidence="1">
    <location>
        <begin position="176"/>
        <end position="195"/>
    </location>
</feature>
<dbReference type="PANTHER" id="PTHR43592:SF15">
    <property type="entry name" value="CAAX AMINO TERMINAL PROTEASE FAMILY PROTEIN"/>
    <property type="match status" value="1"/>
</dbReference>
<feature type="transmembrane region" description="Helical" evidence="1">
    <location>
        <begin position="44"/>
        <end position="64"/>
    </location>
</feature>
<feature type="transmembrane region" description="Helical" evidence="1">
    <location>
        <begin position="140"/>
        <end position="156"/>
    </location>
</feature>
<feature type="domain" description="CAAX prenyl protease 2/Lysostaphin resistance protein A-like" evidence="2">
    <location>
        <begin position="176"/>
        <end position="274"/>
    </location>
</feature>
<evidence type="ECO:0000256" key="1">
    <source>
        <dbReference type="SAM" id="Phobius"/>
    </source>
</evidence>
<reference evidence="3 4" key="1">
    <citation type="journal article" date="2010" name="Stand. Genomic Sci.">
        <title>Complete genome sequence of Streptosporangium roseum type strain (NI 9100).</title>
        <authorList>
            <person name="Nolan M."/>
            <person name="Sikorski J."/>
            <person name="Jando M."/>
            <person name="Lucas S."/>
            <person name="Lapidus A."/>
            <person name="Glavina Del Rio T."/>
            <person name="Chen F."/>
            <person name="Tice H."/>
            <person name="Pitluck S."/>
            <person name="Cheng J.F."/>
            <person name="Chertkov O."/>
            <person name="Sims D."/>
            <person name="Meincke L."/>
            <person name="Brettin T."/>
            <person name="Han C."/>
            <person name="Detter J.C."/>
            <person name="Bruce D."/>
            <person name="Goodwin L."/>
            <person name="Land M."/>
            <person name="Hauser L."/>
            <person name="Chang Y.J."/>
            <person name="Jeffries C.D."/>
            <person name="Ivanova N."/>
            <person name="Mavromatis K."/>
            <person name="Mikhailova N."/>
            <person name="Chen A."/>
            <person name="Palaniappan K."/>
            <person name="Chain P."/>
            <person name="Rohde M."/>
            <person name="Goker M."/>
            <person name="Bristow J."/>
            <person name="Eisen J.A."/>
            <person name="Markowitz V."/>
            <person name="Hugenholtz P."/>
            <person name="Kyrpides N.C."/>
            <person name="Klenk H.P."/>
        </authorList>
    </citation>
    <scope>NUCLEOTIDE SEQUENCE [LARGE SCALE GENOMIC DNA]</scope>
    <source>
        <strain evidence="4">ATCC 12428 / DSM 43021 / JCM 3005 / NI 9100</strain>
    </source>
</reference>